<keyword evidence="3" id="KW-0808">Transferase</keyword>
<feature type="transmembrane region" description="Helical" evidence="1">
    <location>
        <begin position="186"/>
        <end position="207"/>
    </location>
</feature>
<feature type="transmembrane region" description="Helical" evidence="1">
    <location>
        <begin position="317"/>
        <end position="338"/>
    </location>
</feature>
<feature type="transmembrane region" description="Helical" evidence="1">
    <location>
        <begin position="163"/>
        <end position="179"/>
    </location>
</feature>
<feature type="transmembrane region" description="Helical" evidence="1">
    <location>
        <begin position="122"/>
        <end position="143"/>
    </location>
</feature>
<feature type="transmembrane region" description="Helical" evidence="1">
    <location>
        <begin position="88"/>
        <end position="110"/>
    </location>
</feature>
<gene>
    <name evidence="3" type="ORF">AWT59_2079</name>
</gene>
<feature type="transmembrane region" description="Helical" evidence="1">
    <location>
        <begin position="262"/>
        <end position="282"/>
    </location>
</feature>
<evidence type="ECO:0000256" key="1">
    <source>
        <dbReference type="SAM" id="Phobius"/>
    </source>
</evidence>
<feature type="transmembrane region" description="Helical" evidence="1">
    <location>
        <begin position="237"/>
        <end position="256"/>
    </location>
</feature>
<dbReference type="PANTHER" id="PTHR23028">
    <property type="entry name" value="ACETYLTRANSFERASE"/>
    <property type="match status" value="1"/>
</dbReference>
<evidence type="ECO:0000313" key="3">
    <source>
        <dbReference type="EMBL" id="KXS31780.1"/>
    </source>
</evidence>
<keyword evidence="1" id="KW-0472">Membrane</keyword>
<organism evidence="3 4">
    <name type="scientific">Candidatus Gallionella acididurans</name>
    <dbReference type="NCBI Taxonomy" id="1796491"/>
    <lineage>
        <taxon>Bacteria</taxon>
        <taxon>Pseudomonadati</taxon>
        <taxon>Pseudomonadota</taxon>
        <taxon>Betaproteobacteria</taxon>
        <taxon>Nitrosomonadales</taxon>
        <taxon>Gallionellaceae</taxon>
        <taxon>Gallionella</taxon>
    </lineage>
</organism>
<dbReference type="EMBL" id="LSLI01000056">
    <property type="protein sequence ID" value="KXS31780.1"/>
    <property type="molecule type" value="Genomic_DNA"/>
</dbReference>
<sequence>MKLSDLTPGRENNFNLIRIAAALAVLITHSFAVAIGTGDAEPIRKSIGMSIGSIAVDVFFITSGFLVTASLLTRQSTIEFIWARALRIFPALLMMMLLTVFGMGIFFTTLPLQTYLTDSQTYIYLVKCSTLITGVAGYLPGVFNDNPYKSVVNGSLWTLPIEIKMYAILTIGWVALRITKRFGLRAFEVFVVTCAVVSGVFVVAYHFHRATENSFSTLFFMFFSGAAFYVLKEHIRLSSLCFWAFVFALILSATVIQHEFFIVYVLTISYVLFYIAYVPSGLIRKYNLAGDYSYGVYIYAFPVQQSVAALIPGVSVLSMLLISVSATLVLAALSWHLLERRALGLKGLYVGHTRRILNYRLKGASTRSR</sequence>
<keyword evidence="1" id="KW-1133">Transmembrane helix</keyword>
<dbReference type="GO" id="GO:0016747">
    <property type="term" value="F:acyltransferase activity, transferring groups other than amino-acyl groups"/>
    <property type="evidence" value="ECO:0007669"/>
    <property type="project" value="InterPro"/>
</dbReference>
<feature type="transmembrane region" description="Helical" evidence="1">
    <location>
        <begin position="213"/>
        <end position="230"/>
    </location>
</feature>
<evidence type="ECO:0000259" key="2">
    <source>
        <dbReference type="Pfam" id="PF01757"/>
    </source>
</evidence>
<dbReference type="GO" id="GO:0000271">
    <property type="term" value="P:polysaccharide biosynthetic process"/>
    <property type="evidence" value="ECO:0007669"/>
    <property type="project" value="TreeGrafter"/>
</dbReference>
<feature type="transmembrane region" description="Helical" evidence="1">
    <location>
        <begin position="16"/>
        <end position="35"/>
    </location>
</feature>
<proteinExistence type="predicted"/>
<dbReference type="Proteomes" id="UP000070578">
    <property type="component" value="Unassembled WGS sequence"/>
</dbReference>
<reference evidence="3 4" key="2">
    <citation type="submission" date="2016-03" db="EMBL/GenBank/DDBJ databases">
        <title>New uncultured bacterium of the family Gallionellaceae from acid mine drainage: description and reconstruction of genome based on metagenomic analysis of microbial community.</title>
        <authorList>
            <person name="Kadnikov V."/>
            <person name="Ivasenko D."/>
            <person name="Beletsky A."/>
            <person name="Mardanov A."/>
            <person name="Danilova E."/>
            <person name="Pimenov N."/>
            <person name="Karnachuk O."/>
            <person name="Ravin N."/>
        </authorList>
    </citation>
    <scope>NUCLEOTIDE SEQUENCE [LARGE SCALE GENOMIC DNA]</scope>
    <source>
        <strain evidence="3">ShG14-8</strain>
    </source>
</reference>
<feature type="transmembrane region" description="Helical" evidence="1">
    <location>
        <begin position="47"/>
        <end position="68"/>
    </location>
</feature>
<dbReference type="Pfam" id="PF01757">
    <property type="entry name" value="Acyl_transf_3"/>
    <property type="match status" value="1"/>
</dbReference>
<keyword evidence="1" id="KW-0812">Transmembrane</keyword>
<keyword evidence="3" id="KW-0012">Acyltransferase</keyword>
<evidence type="ECO:0000313" key="4">
    <source>
        <dbReference type="Proteomes" id="UP000070578"/>
    </source>
</evidence>
<accession>A0A139BS13</accession>
<name>A0A139BS13_9PROT</name>
<reference evidence="3 4" key="1">
    <citation type="submission" date="2016-02" db="EMBL/GenBank/DDBJ databases">
        <authorList>
            <person name="Wen L."/>
            <person name="He K."/>
            <person name="Yang H."/>
        </authorList>
    </citation>
    <scope>NUCLEOTIDE SEQUENCE [LARGE SCALE GENOMIC DNA]</scope>
    <source>
        <strain evidence="3">ShG14-8</strain>
    </source>
</reference>
<dbReference type="AlphaFoldDB" id="A0A139BS13"/>
<dbReference type="PANTHER" id="PTHR23028:SF53">
    <property type="entry name" value="ACYL_TRANSF_3 DOMAIN-CONTAINING PROTEIN"/>
    <property type="match status" value="1"/>
</dbReference>
<comment type="caution">
    <text evidence="3">The sequence shown here is derived from an EMBL/GenBank/DDBJ whole genome shotgun (WGS) entry which is preliminary data.</text>
</comment>
<dbReference type="InterPro" id="IPR050879">
    <property type="entry name" value="Acyltransferase_3"/>
</dbReference>
<dbReference type="PATRIC" id="fig|1796491.3.peg.2269"/>
<feature type="domain" description="Acyltransferase 3" evidence="2">
    <location>
        <begin position="13"/>
        <end position="333"/>
    </location>
</feature>
<protein>
    <submittedName>
        <fullName evidence="3">Acyltransferase 3</fullName>
    </submittedName>
</protein>
<dbReference type="GO" id="GO:0016020">
    <property type="term" value="C:membrane"/>
    <property type="evidence" value="ECO:0007669"/>
    <property type="project" value="TreeGrafter"/>
</dbReference>
<dbReference type="InterPro" id="IPR002656">
    <property type="entry name" value="Acyl_transf_3_dom"/>
</dbReference>
<feature type="transmembrane region" description="Helical" evidence="1">
    <location>
        <begin position="294"/>
        <end position="311"/>
    </location>
</feature>